<gene>
    <name evidence="1" type="ORF">GNZ12_30495</name>
</gene>
<dbReference type="RefSeq" id="WP_172315859.1">
    <property type="nucleotide sequence ID" value="NZ_WOEY01000122.1"/>
</dbReference>
<keyword evidence="2" id="KW-1185">Reference proteome</keyword>
<dbReference type="Proteomes" id="UP000652198">
    <property type="component" value="Unassembled WGS sequence"/>
</dbReference>
<accession>A0ABX2BXU7</accession>
<reference evidence="1 2" key="1">
    <citation type="submission" date="2019-11" db="EMBL/GenBank/DDBJ databases">
        <title>Metabolism of dissolved organic matter in forest soils.</title>
        <authorList>
            <person name="Cyle K.T."/>
            <person name="Wilhelm R.C."/>
            <person name="Martinez C.E."/>
        </authorList>
    </citation>
    <scope>NUCLEOTIDE SEQUENCE [LARGE SCALE GENOMIC DNA]</scope>
    <source>
        <strain evidence="1 2">1N</strain>
    </source>
</reference>
<proteinExistence type="predicted"/>
<comment type="caution">
    <text evidence="1">The sequence shown here is derived from an EMBL/GenBank/DDBJ whole genome shotgun (WGS) entry which is preliminary data.</text>
</comment>
<name>A0ABX2BXU7_9BURK</name>
<evidence type="ECO:0000313" key="2">
    <source>
        <dbReference type="Proteomes" id="UP000652198"/>
    </source>
</evidence>
<evidence type="ECO:0000313" key="1">
    <source>
        <dbReference type="EMBL" id="NPT45576.1"/>
    </source>
</evidence>
<protein>
    <submittedName>
        <fullName evidence="1">Uncharacterized protein</fullName>
    </submittedName>
</protein>
<dbReference type="EMBL" id="WOEY01000122">
    <property type="protein sequence ID" value="NPT45576.1"/>
    <property type="molecule type" value="Genomic_DNA"/>
</dbReference>
<sequence length="135" mass="14966">MVAVSLTTTVLFGAICFYVIDLHRHYADAEAARPVSANFDFMRMSIATRDVQSYTKAENGAVKPLAVIPQWERCALDGAWCDTKPRQAHLLCKAGVVYVNEADWSAFTLIPKENLRGSMPMKSMNLCAPDNIPDN</sequence>
<organism evidence="1 2">
    <name type="scientific">Paraburkholderia solitsugae</name>
    <dbReference type="NCBI Taxonomy" id="2675748"/>
    <lineage>
        <taxon>Bacteria</taxon>
        <taxon>Pseudomonadati</taxon>
        <taxon>Pseudomonadota</taxon>
        <taxon>Betaproteobacteria</taxon>
        <taxon>Burkholderiales</taxon>
        <taxon>Burkholderiaceae</taxon>
        <taxon>Paraburkholderia</taxon>
    </lineage>
</organism>